<reference evidence="4 5" key="1">
    <citation type="journal article" date="2017" name="Mol. Plant">
        <title>The Genome of Medicinal Plant Macleaya cordata Provides New Insights into Benzylisoquinoline Alkaloids Metabolism.</title>
        <authorList>
            <person name="Liu X."/>
            <person name="Liu Y."/>
            <person name="Huang P."/>
            <person name="Ma Y."/>
            <person name="Qing Z."/>
            <person name="Tang Q."/>
            <person name="Cao H."/>
            <person name="Cheng P."/>
            <person name="Zheng Y."/>
            <person name="Yuan Z."/>
            <person name="Zhou Y."/>
            <person name="Liu J."/>
            <person name="Tang Z."/>
            <person name="Zhuo Y."/>
            <person name="Zhang Y."/>
            <person name="Yu L."/>
            <person name="Huang J."/>
            <person name="Yang P."/>
            <person name="Peng Q."/>
            <person name="Zhang J."/>
            <person name="Jiang W."/>
            <person name="Zhang Z."/>
            <person name="Lin K."/>
            <person name="Ro D.K."/>
            <person name="Chen X."/>
            <person name="Xiong X."/>
            <person name="Shang Y."/>
            <person name="Huang S."/>
            <person name="Zeng J."/>
        </authorList>
    </citation>
    <scope>NUCLEOTIDE SEQUENCE [LARGE SCALE GENOMIC DNA]</scope>
    <source>
        <strain evidence="5">cv. BLH2017</strain>
        <tissue evidence="4">Root</tissue>
    </source>
</reference>
<keyword evidence="3" id="KW-0732">Signal</keyword>
<feature type="transmembrane region" description="Helical" evidence="2">
    <location>
        <begin position="60"/>
        <end position="85"/>
    </location>
</feature>
<dbReference type="AlphaFoldDB" id="A0A200RCT6"/>
<evidence type="ECO:0000256" key="3">
    <source>
        <dbReference type="SAM" id="SignalP"/>
    </source>
</evidence>
<dbReference type="InParanoid" id="A0A200RCT6"/>
<feature type="chain" id="PRO_5012803814" description="Transmembrane protein" evidence="3">
    <location>
        <begin position="31"/>
        <end position="88"/>
    </location>
</feature>
<dbReference type="OMA" id="MAIKIPM"/>
<feature type="region of interest" description="Disordered" evidence="1">
    <location>
        <begin position="33"/>
        <end position="59"/>
    </location>
</feature>
<keyword evidence="2" id="KW-0812">Transmembrane</keyword>
<evidence type="ECO:0000313" key="5">
    <source>
        <dbReference type="Proteomes" id="UP000195402"/>
    </source>
</evidence>
<dbReference type="Proteomes" id="UP000195402">
    <property type="component" value="Unassembled WGS sequence"/>
</dbReference>
<comment type="caution">
    <text evidence="4">The sequence shown here is derived from an EMBL/GenBank/DDBJ whole genome shotgun (WGS) entry which is preliminary data.</text>
</comment>
<gene>
    <name evidence="4" type="ORF">BVC80_1065g43</name>
</gene>
<feature type="signal peptide" evidence="3">
    <location>
        <begin position="1"/>
        <end position="30"/>
    </location>
</feature>
<keyword evidence="5" id="KW-1185">Reference proteome</keyword>
<feature type="compositionally biased region" description="Low complexity" evidence="1">
    <location>
        <begin position="50"/>
        <end position="59"/>
    </location>
</feature>
<keyword evidence="2" id="KW-1133">Transmembrane helix</keyword>
<dbReference type="EMBL" id="MVGT01000078">
    <property type="protein sequence ID" value="OVA20493.1"/>
    <property type="molecule type" value="Genomic_DNA"/>
</dbReference>
<accession>A0A200RCT6</accession>
<proteinExistence type="predicted"/>
<keyword evidence="2" id="KW-0472">Membrane</keyword>
<organism evidence="4 5">
    <name type="scientific">Macleaya cordata</name>
    <name type="common">Five-seeded plume-poppy</name>
    <name type="synonym">Bocconia cordata</name>
    <dbReference type="NCBI Taxonomy" id="56857"/>
    <lineage>
        <taxon>Eukaryota</taxon>
        <taxon>Viridiplantae</taxon>
        <taxon>Streptophyta</taxon>
        <taxon>Embryophyta</taxon>
        <taxon>Tracheophyta</taxon>
        <taxon>Spermatophyta</taxon>
        <taxon>Magnoliopsida</taxon>
        <taxon>Ranunculales</taxon>
        <taxon>Papaveraceae</taxon>
        <taxon>Papaveroideae</taxon>
        <taxon>Macleaya</taxon>
    </lineage>
</organism>
<evidence type="ECO:0008006" key="6">
    <source>
        <dbReference type="Google" id="ProtNLM"/>
    </source>
</evidence>
<name>A0A200RCT6_MACCD</name>
<evidence type="ECO:0000313" key="4">
    <source>
        <dbReference type="EMBL" id="OVA20493.1"/>
    </source>
</evidence>
<evidence type="ECO:0000256" key="2">
    <source>
        <dbReference type="SAM" id="Phobius"/>
    </source>
</evidence>
<evidence type="ECO:0000256" key="1">
    <source>
        <dbReference type="SAM" id="MobiDB-lite"/>
    </source>
</evidence>
<protein>
    <recommendedName>
        <fullName evidence="6">Transmembrane protein</fullName>
    </recommendedName>
</protein>
<sequence>MAIKIPMTSFASVCLIIAMFALMGISEVVAHEGHHHGPSKAPAPAPGPSTKPGGSGGSSAAVAFSPAFVTSAFFASAGFFLPFLLSFF</sequence>